<evidence type="ECO:0000313" key="3">
    <source>
        <dbReference type="Proteomes" id="UP000195442"/>
    </source>
</evidence>
<reference evidence="3" key="1">
    <citation type="submission" date="2017-02" db="EMBL/GenBank/DDBJ databases">
        <authorList>
            <person name="Daims H."/>
        </authorList>
    </citation>
    <scope>NUCLEOTIDE SEQUENCE [LARGE SCALE GENOMIC DNA]</scope>
</reference>
<protein>
    <submittedName>
        <fullName evidence="2">Putative Conserved repeat domain protein</fullName>
    </submittedName>
</protein>
<gene>
    <name evidence="2" type="ORF">CRENPOLYSF2_1220003</name>
</gene>
<dbReference type="Proteomes" id="UP000195442">
    <property type="component" value="Unassembled WGS sequence"/>
</dbReference>
<accession>A0A1R4H056</accession>
<dbReference type="OrthoDB" id="200318at2"/>
<organism evidence="2 3">
    <name type="scientific">Crenothrix polyspora</name>
    <dbReference type="NCBI Taxonomy" id="360316"/>
    <lineage>
        <taxon>Bacteria</taxon>
        <taxon>Pseudomonadati</taxon>
        <taxon>Pseudomonadota</taxon>
        <taxon>Gammaproteobacteria</taxon>
        <taxon>Methylococcales</taxon>
        <taxon>Crenotrichaceae</taxon>
        <taxon>Crenothrix</taxon>
    </lineage>
</organism>
<keyword evidence="3" id="KW-1185">Reference proteome</keyword>
<evidence type="ECO:0000313" key="2">
    <source>
        <dbReference type="EMBL" id="SJM89584.1"/>
    </source>
</evidence>
<dbReference type="AlphaFoldDB" id="A0A1R4H056"/>
<feature type="signal peptide" evidence="1">
    <location>
        <begin position="1"/>
        <end position="30"/>
    </location>
</feature>
<keyword evidence="1" id="KW-0732">Signal</keyword>
<dbReference type="RefSeq" id="WP_087145700.1">
    <property type="nucleotide sequence ID" value="NZ_FUKJ01000027.1"/>
</dbReference>
<proteinExistence type="predicted"/>
<evidence type="ECO:0000256" key="1">
    <source>
        <dbReference type="SAM" id="SignalP"/>
    </source>
</evidence>
<feature type="chain" id="PRO_5012413204" evidence="1">
    <location>
        <begin position="31"/>
        <end position="202"/>
    </location>
</feature>
<dbReference type="EMBL" id="FUKJ01000027">
    <property type="protein sequence ID" value="SJM89584.1"/>
    <property type="molecule type" value="Genomic_DNA"/>
</dbReference>
<sequence length="202" mass="22134">MKIKLNDSFTTYRLIASCLCLMLVAHQGYAAGEQEKAADRSKAATPLLVTLSSQKVQVDKGGKESFSNSDKVKPGDIVQYKAVYHNRSKTSIAGLNASLPIPFGMQYVGKSARPVSVFASVDGIKYGAEPLMRIDKDKDGKESQMAVPYSEYQGLRWEIDKLDAGKKIEVTARMRINELSKSPAELVAKKPTAPATTAWKPY</sequence>
<name>A0A1R4H056_9GAMM</name>